<keyword evidence="5 6" id="KW-0472">Membrane</keyword>
<evidence type="ECO:0000313" key="8">
    <source>
        <dbReference type="Proteomes" id="UP000515871"/>
    </source>
</evidence>
<dbReference type="EMBL" id="CP060587">
    <property type="protein sequence ID" value="QNL95298.1"/>
    <property type="molecule type" value="Genomic_DNA"/>
</dbReference>
<feature type="transmembrane region" description="Helical" evidence="6">
    <location>
        <begin position="121"/>
        <end position="140"/>
    </location>
</feature>
<dbReference type="PANTHER" id="PTHR30086:SF20">
    <property type="entry name" value="ARGININE EXPORTER PROTEIN ARGO-RELATED"/>
    <property type="match status" value="1"/>
</dbReference>
<reference evidence="7 8" key="1">
    <citation type="submission" date="2020-08" db="EMBL/GenBank/DDBJ databases">
        <title>Novel species in genus Aeromicrobium.</title>
        <authorList>
            <person name="Zhang G."/>
        </authorList>
    </citation>
    <scope>NUCLEOTIDE SEQUENCE [LARGE SCALE GENOMIC DNA]</scope>
    <source>
        <strain evidence="8">zg-629</strain>
    </source>
</reference>
<evidence type="ECO:0000256" key="4">
    <source>
        <dbReference type="ARBA" id="ARBA00022989"/>
    </source>
</evidence>
<evidence type="ECO:0000256" key="5">
    <source>
        <dbReference type="ARBA" id="ARBA00023136"/>
    </source>
</evidence>
<dbReference type="InterPro" id="IPR001123">
    <property type="entry name" value="LeuE-type"/>
</dbReference>
<evidence type="ECO:0000256" key="6">
    <source>
        <dbReference type="SAM" id="Phobius"/>
    </source>
</evidence>
<sequence length="214" mass="22862">MIRWTSPGPGPSVDHVLHALVTGMVTGLSLIVVIGAQNAFVLRQGIRRAHVVLVVAICATSDVVLILAGVVGIGAIVDRAGWVIDVVTWLGVAFLVWYGIASIRRASRPERLEATGRTVGLRRAVALQALALTWLNPHVYLDTVVLLGSIAQTHGPVDRWWFAAGACLGSVVWFSCLGLGATKLAPLLARPRAWQVLDLLIGVVMFVIAASLIW</sequence>
<name>A0ABX6SV74_9ACTN</name>
<accession>A0ABX6SV74</accession>
<evidence type="ECO:0000256" key="3">
    <source>
        <dbReference type="ARBA" id="ARBA00022692"/>
    </source>
</evidence>
<dbReference type="Proteomes" id="UP000515871">
    <property type="component" value="Chromosome"/>
</dbReference>
<keyword evidence="3 6" id="KW-0812">Transmembrane</keyword>
<dbReference type="PANTHER" id="PTHR30086">
    <property type="entry name" value="ARGININE EXPORTER PROTEIN ARGO"/>
    <property type="match status" value="1"/>
</dbReference>
<feature type="transmembrane region" description="Helical" evidence="6">
    <location>
        <begin position="82"/>
        <end position="100"/>
    </location>
</feature>
<protein>
    <submittedName>
        <fullName evidence="7">Amino acid transporter</fullName>
    </submittedName>
</protein>
<keyword evidence="8" id="KW-1185">Reference proteome</keyword>
<keyword evidence="2" id="KW-1003">Cell membrane</keyword>
<feature type="transmembrane region" description="Helical" evidence="6">
    <location>
        <begin position="193"/>
        <end position="213"/>
    </location>
</feature>
<gene>
    <name evidence="7" type="ORF">H9L21_05015</name>
</gene>
<feature type="transmembrane region" description="Helical" evidence="6">
    <location>
        <begin position="16"/>
        <end position="40"/>
    </location>
</feature>
<evidence type="ECO:0000313" key="7">
    <source>
        <dbReference type="EMBL" id="QNL95298.1"/>
    </source>
</evidence>
<proteinExistence type="predicted"/>
<organism evidence="7 8">
    <name type="scientific">Aeromicrobium senzhongii</name>
    <dbReference type="NCBI Taxonomy" id="2663859"/>
    <lineage>
        <taxon>Bacteria</taxon>
        <taxon>Bacillati</taxon>
        <taxon>Actinomycetota</taxon>
        <taxon>Actinomycetes</taxon>
        <taxon>Propionibacteriales</taxon>
        <taxon>Nocardioidaceae</taxon>
        <taxon>Aeromicrobium</taxon>
    </lineage>
</organism>
<comment type="subcellular location">
    <subcellularLocation>
        <location evidence="1">Cell membrane</location>
        <topology evidence="1">Multi-pass membrane protein</topology>
    </subcellularLocation>
</comment>
<feature type="transmembrane region" description="Helical" evidence="6">
    <location>
        <begin position="52"/>
        <end position="76"/>
    </location>
</feature>
<evidence type="ECO:0000256" key="1">
    <source>
        <dbReference type="ARBA" id="ARBA00004651"/>
    </source>
</evidence>
<keyword evidence="4 6" id="KW-1133">Transmembrane helix</keyword>
<evidence type="ECO:0000256" key="2">
    <source>
        <dbReference type="ARBA" id="ARBA00022475"/>
    </source>
</evidence>
<dbReference type="Pfam" id="PF01810">
    <property type="entry name" value="LysE"/>
    <property type="match status" value="1"/>
</dbReference>
<feature type="transmembrane region" description="Helical" evidence="6">
    <location>
        <begin position="160"/>
        <end position="181"/>
    </location>
</feature>